<comment type="similarity">
    <text evidence="1">Belongs to the FemABX family.</text>
</comment>
<dbReference type="AlphaFoldDB" id="A0A554J9B6"/>
<keyword evidence="5" id="KW-0012">Acyltransferase</keyword>
<protein>
    <submittedName>
        <fullName evidence="8">Methicillin resistance protein</fullName>
    </submittedName>
</protein>
<keyword evidence="2" id="KW-0808">Transferase</keyword>
<dbReference type="EMBL" id="VMFD01000076">
    <property type="protein sequence ID" value="TSC64922.1"/>
    <property type="molecule type" value="Genomic_DNA"/>
</dbReference>
<dbReference type="InterPro" id="IPR003447">
    <property type="entry name" value="FEMABX"/>
</dbReference>
<comment type="caution">
    <text evidence="8">The sequence shown here is derived from an EMBL/GenBank/DDBJ whole genome shotgun (WGS) entry which is preliminary data.</text>
</comment>
<feature type="region of interest" description="Disordered" evidence="7">
    <location>
        <begin position="292"/>
        <end position="311"/>
    </location>
</feature>
<feature type="compositionally biased region" description="Polar residues" evidence="7">
    <location>
        <begin position="292"/>
        <end position="310"/>
    </location>
</feature>
<accession>A0A554J9B6</accession>
<dbReference type="Gene3D" id="3.40.630.30">
    <property type="match status" value="2"/>
</dbReference>
<evidence type="ECO:0000256" key="4">
    <source>
        <dbReference type="ARBA" id="ARBA00022984"/>
    </source>
</evidence>
<evidence type="ECO:0000256" key="5">
    <source>
        <dbReference type="ARBA" id="ARBA00023315"/>
    </source>
</evidence>
<evidence type="ECO:0000313" key="8">
    <source>
        <dbReference type="EMBL" id="TSC64922.1"/>
    </source>
</evidence>
<dbReference type="GO" id="GO:0009252">
    <property type="term" value="P:peptidoglycan biosynthetic process"/>
    <property type="evidence" value="ECO:0007669"/>
    <property type="project" value="UniProtKB-KW"/>
</dbReference>
<dbReference type="PANTHER" id="PTHR36174:SF1">
    <property type="entry name" value="LIPID II:GLYCINE GLYCYLTRANSFERASE"/>
    <property type="match status" value="1"/>
</dbReference>
<evidence type="ECO:0000256" key="7">
    <source>
        <dbReference type="SAM" id="MobiDB-lite"/>
    </source>
</evidence>
<dbReference type="GO" id="GO:0071555">
    <property type="term" value="P:cell wall organization"/>
    <property type="evidence" value="ECO:0007669"/>
    <property type="project" value="UniProtKB-KW"/>
</dbReference>
<keyword evidence="6" id="KW-0961">Cell wall biogenesis/degradation</keyword>
<dbReference type="Proteomes" id="UP000316253">
    <property type="component" value="Unassembled WGS sequence"/>
</dbReference>
<keyword evidence="3" id="KW-0133">Cell shape</keyword>
<evidence type="ECO:0000256" key="1">
    <source>
        <dbReference type="ARBA" id="ARBA00009943"/>
    </source>
</evidence>
<dbReference type="SUPFAM" id="SSF55729">
    <property type="entry name" value="Acyl-CoA N-acyltransferases (Nat)"/>
    <property type="match status" value="1"/>
</dbReference>
<dbReference type="GO" id="GO:0008360">
    <property type="term" value="P:regulation of cell shape"/>
    <property type="evidence" value="ECO:0007669"/>
    <property type="project" value="UniProtKB-KW"/>
</dbReference>
<dbReference type="InterPro" id="IPR050644">
    <property type="entry name" value="PG_Glycine_Bridge_Synth"/>
</dbReference>
<dbReference type="InterPro" id="IPR016181">
    <property type="entry name" value="Acyl_CoA_acyltransferase"/>
</dbReference>
<reference evidence="8 9" key="1">
    <citation type="submission" date="2017-08" db="EMBL/GenBank/DDBJ databases">
        <title>Mechanisms for carbon and nitrogen cycling indicate functional differentiation within the Candidate Phyla Radiation.</title>
        <authorList>
            <person name="Danczak R.E."/>
            <person name="Johnston M.D."/>
            <person name="Kenah C."/>
            <person name="Slattery M."/>
            <person name="Wrighton K.C."/>
            <person name="Wilkins M.J."/>
        </authorList>
    </citation>
    <scope>NUCLEOTIDE SEQUENCE [LARGE SCALE GENOMIC DNA]</scope>
    <source>
        <strain evidence="8">Gr01-1014_85</strain>
    </source>
</reference>
<evidence type="ECO:0000256" key="2">
    <source>
        <dbReference type="ARBA" id="ARBA00022679"/>
    </source>
</evidence>
<dbReference type="GO" id="GO:0016755">
    <property type="term" value="F:aminoacyltransferase activity"/>
    <property type="evidence" value="ECO:0007669"/>
    <property type="project" value="InterPro"/>
</dbReference>
<evidence type="ECO:0000256" key="6">
    <source>
        <dbReference type="ARBA" id="ARBA00023316"/>
    </source>
</evidence>
<gene>
    <name evidence="8" type="ORF">CEO22_656</name>
</gene>
<evidence type="ECO:0000313" key="9">
    <source>
        <dbReference type="Proteomes" id="UP000316253"/>
    </source>
</evidence>
<keyword evidence="4" id="KW-0573">Peptidoglycan synthesis</keyword>
<dbReference type="PROSITE" id="PS51191">
    <property type="entry name" value="FEMABX"/>
    <property type="match status" value="1"/>
</dbReference>
<dbReference type="Pfam" id="PF02388">
    <property type="entry name" value="FemAB"/>
    <property type="match status" value="2"/>
</dbReference>
<evidence type="ECO:0000256" key="3">
    <source>
        <dbReference type="ARBA" id="ARBA00022960"/>
    </source>
</evidence>
<dbReference type="PANTHER" id="PTHR36174">
    <property type="entry name" value="LIPID II:GLYCINE GLYCYLTRANSFERASE"/>
    <property type="match status" value="1"/>
</dbReference>
<sequence length="359" mass="41034">MSELNIDFRQASPTAEAQHSLAELWPRLTAPSLLQTESWARFKSEFAWQSLRVGSTQLLRRSLPLGFSLVYAPELTSPSLSTLEALRRVRASSDLFLRAELLHPHQDNLVEELNQHGWATAPEEMQPVYRQWVPLQATPEQQLAAMREKGRYNTRYAMRQELQVEVFDQTSSAPAITEGVGRFYQLFQATAGRNGFAIRQERYFQRLLWYLTEANLGELILISRGEQTLAGLILGYNQQIATYLYGASSSLERQLMAPYLGHFQAMQRAMARGCLVYDLLQIAPFVVEPTVSPDSTDSTQPLDSAQSAQPSVGHRFANLTRFKQQFGGWPIRLMGSFDYSFRPNLTTIFQWLEQRRRPH</sequence>
<proteinExistence type="inferred from homology"/>
<organism evidence="8 9">
    <name type="scientific">Candidatus Berkelbacteria bacterium Gr01-1014_85</name>
    <dbReference type="NCBI Taxonomy" id="2017150"/>
    <lineage>
        <taxon>Bacteria</taxon>
        <taxon>Candidatus Berkelbacteria</taxon>
    </lineage>
</organism>
<name>A0A554J9B6_9BACT</name>